<dbReference type="PANTHER" id="PTHR33164">
    <property type="entry name" value="TRANSCRIPTIONAL REGULATOR, MARR FAMILY"/>
    <property type="match status" value="1"/>
</dbReference>
<dbReference type="Pfam" id="PF12802">
    <property type="entry name" value="MarR_2"/>
    <property type="match status" value="1"/>
</dbReference>
<name>A0A495AAK4_9MICC</name>
<dbReference type="SMART" id="SM00347">
    <property type="entry name" value="HTH_MARR"/>
    <property type="match status" value="1"/>
</dbReference>
<dbReference type="Gene3D" id="1.10.10.10">
    <property type="entry name" value="Winged helix-like DNA-binding domain superfamily/Winged helix DNA-binding domain"/>
    <property type="match status" value="1"/>
</dbReference>
<feature type="compositionally biased region" description="Pro residues" evidence="1">
    <location>
        <begin position="165"/>
        <end position="174"/>
    </location>
</feature>
<feature type="domain" description="HTH marR-type" evidence="2">
    <location>
        <begin position="8"/>
        <end position="140"/>
    </location>
</feature>
<evidence type="ECO:0000313" key="3">
    <source>
        <dbReference type="EMBL" id="RKQ36470.1"/>
    </source>
</evidence>
<dbReference type="OrthoDB" id="8966183at2"/>
<accession>A0A495AAK4</accession>
<keyword evidence="4" id="KW-1185">Reference proteome</keyword>
<dbReference type="InterPro" id="IPR036388">
    <property type="entry name" value="WH-like_DNA-bd_sf"/>
</dbReference>
<evidence type="ECO:0000259" key="2">
    <source>
        <dbReference type="PROSITE" id="PS50995"/>
    </source>
</evidence>
<evidence type="ECO:0000256" key="1">
    <source>
        <dbReference type="SAM" id="MobiDB-lite"/>
    </source>
</evidence>
<dbReference type="GO" id="GO:0003700">
    <property type="term" value="F:DNA-binding transcription factor activity"/>
    <property type="evidence" value="ECO:0007669"/>
    <property type="project" value="InterPro"/>
</dbReference>
<gene>
    <name evidence="3" type="ORF">C1C97_002025</name>
</gene>
<feature type="region of interest" description="Disordered" evidence="1">
    <location>
        <begin position="155"/>
        <end position="185"/>
    </location>
</feature>
<dbReference type="Proteomes" id="UP000249516">
    <property type="component" value="Unassembled WGS sequence"/>
</dbReference>
<dbReference type="InterPro" id="IPR036390">
    <property type="entry name" value="WH_DNA-bd_sf"/>
</dbReference>
<proteinExistence type="predicted"/>
<comment type="caution">
    <text evidence="3">The sequence shown here is derived from an EMBL/GenBank/DDBJ whole genome shotgun (WGS) entry which is preliminary data.</text>
</comment>
<dbReference type="GO" id="GO:0006950">
    <property type="term" value="P:response to stress"/>
    <property type="evidence" value="ECO:0007669"/>
    <property type="project" value="TreeGrafter"/>
</dbReference>
<organism evidence="3 4">
    <name type="scientific">Kocuria tytonis</name>
    <dbReference type="NCBI Taxonomy" id="2054280"/>
    <lineage>
        <taxon>Bacteria</taxon>
        <taxon>Bacillati</taxon>
        <taxon>Actinomycetota</taxon>
        <taxon>Actinomycetes</taxon>
        <taxon>Micrococcales</taxon>
        <taxon>Micrococcaceae</taxon>
        <taxon>Kocuria</taxon>
    </lineage>
</organism>
<dbReference type="InterPro" id="IPR039422">
    <property type="entry name" value="MarR/SlyA-like"/>
</dbReference>
<dbReference type="RefSeq" id="WP_110918994.1">
    <property type="nucleotide sequence ID" value="NZ_PNJG02000001.1"/>
</dbReference>
<dbReference type="EMBL" id="PNJG02000001">
    <property type="protein sequence ID" value="RKQ36470.1"/>
    <property type="molecule type" value="Genomic_DNA"/>
</dbReference>
<evidence type="ECO:0000313" key="4">
    <source>
        <dbReference type="Proteomes" id="UP000249516"/>
    </source>
</evidence>
<reference evidence="3 4" key="1">
    <citation type="submission" date="2018-10" db="EMBL/GenBank/DDBJ databases">
        <title>Kocuria tytouropygialis sp. nov., isolated from the uropygial gland of an American barn owl (Tyto furcata).</title>
        <authorList>
            <person name="Braun M.S."/>
            <person name="Wang E."/>
            <person name="Zimmermann S."/>
            <person name="Wagner H."/>
            <person name="Wink M."/>
        </authorList>
    </citation>
    <scope>NUCLEOTIDE SEQUENCE [LARGE SCALE GENOMIC DNA]</scope>
    <source>
        <strain evidence="3 4">442</strain>
    </source>
</reference>
<dbReference type="AlphaFoldDB" id="A0A495AAK4"/>
<sequence>MSVSHATAEELVRNLFDLQRVTRKVLKATAAHRELTVVQTNVLTLLTCVPGRRAKDIVADSNLGASGMSRQLAVLEDLGYVQRIPDPQDGRAQLVDITPAGRRALESNLRSDAESLVDRLADLSEEEAARTSADLGRLTELFSASLGMSPLTAALPTVAGDPAPTFDPPHPGAPGEPGRGEETRP</sequence>
<dbReference type="SUPFAM" id="SSF46785">
    <property type="entry name" value="Winged helix' DNA-binding domain"/>
    <property type="match status" value="1"/>
</dbReference>
<protein>
    <submittedName>
        <fullName evidence="3">MarR family transcriptional regulator</fullName>
    </submittedName>
</protein>
<dbReference type="InterPro" id="IPR000835">
    <property type="entry name" value="HTH_MarR-typ"/>
</dbReference>
<dbReference type="PANTHER" id="PTHR33164:SF57">
    <property type="entry name" value="MARR-FAMILY TRANSCRIPTIONAL REGULATOR"/>
    <property type="match status" value="1"/>
</dbReference>
<dbReference type="PROSITE" id="PS50995">
    <property type="entry name" value="HTH_MARR_2"/>
    <property type="match status" value="1"/>
</dbReference>